<dbReference type="EMBL" id="CM009293">
    <property type="protein sequence ID" value="KAI9396046.1"/>
    <property type="molecule type" value="Genomic_DNA"/>
</dbReference>
<comment type="caution">
    <text evidence="1">The sequence shown here is derived from an EMBL/GenBank/DDBJ whole genome shotgun (WGS) entry which is preliminary data.</text>
</comment>
<accession>A0ACC0T3D4</accession>
<proteinExistence type="predicted"/>
<organism evidence="1 2">
    <name type="scientific">Populus trichocarpa</name>
    <name type="common">Western balsam poplar</name>
    <name type="synonym">Populus balsamifera subsp. trichocarpa</name>
    <dbReference type="NCBI Taxonomy" id="3694"/>
    <lineage>
        <taxon>Eukaryota</taxon>
        <taxon>Viridiplantae</taxon>
        <taxon>Streptophyta</taxon>
        <taxon>Embryophyta</taxon>
        <taxon>Tracheophyta</taxon>
        <taxon>Spermatophyta</taxon>
        <taxon>Magnoliopsida</taxon>
        <taxon>eudicotyledons</taxon>
        <taxon>Gunneridae</taxon>
        <taxon>Pentapetalae</taxon>
        <taxon>rosids</taxon>
        <taxon>fabids</taxon>
        <taxon>Malpighiales</taxon>
        <taxon>Salicaceae</taxon>
        <taxon>Saliceae</taxon>
        <taxon>Populus</taxon>
    </lineage>
</organism>
<evidence type="ECO:0000313" key="2">
    <source>
        <dbReference type="Proteomes" id="UP000006729"/>
    </source>
</evidence>
<keyword evidence="2" id="KW-1185">Reference proteome</keyword>
<protein>
    <submittedName>
        <fullName evidence="1">Uncharacterized protein</fullName>
    </submittedName>
</protein>
<dbReference type="Proteomes" id="UP000006729">
    <property type="component" value="Chromosome 4"/>
</dbReference>
<reference evidence="1 2" key="1">
    <citation type="journal article" date="2006" name="Science">
        <title>The genome of black cottonwood, Populus trichocarpa (Torr. &amp; Gray).</title>
        <authorList>
            <person name="Tuskan G.A."/>
            <person name="Difazio S."/>
            <person name="Jansson S."/>
            <person name="Bohlmann J."/>
            <person name="Grigoriev I."/>
            <person name="Hellsten U."/>
            <person name="Putnam N."/>
            <person name="Ralph S."/>
            <person name="Rombauts S."/>
            <person name="Salamov A."/>
            <person name="Schein J."/>
            <person name="Sterck L."/>
            <person name="Aerts A."/>
            <person name="Bhalerao R.R."/>
            <person name="Bhalerao R.P."/>
            <person name="Blaudez D."/>
            <person name="Boerjan W."/>
            <person name="Brun A."/>
            <person name="Brunner A."/>
            <person name="Busov V."/>
            <person name="Campbell M."/>
            <person name="Carlson J."/>
            <person name="Chalot M."/>
            <person name="Chapman J."/>
            <person name="Chen G.L."/>
            <person name="Cooper D."/>
            <person name="Coutinho P.M."/>
            <person name="Couturier J."/>
            <person name="Covert S."/>
            <person name="Cronk Q."/>
            <person name="Cunningham R."/>
            <person name="Davis J."/>
            <person name="Degroeve S."/>
            <person name="Dejardin A."/>
            <person name="Depamphilis C."/>
            <person name="Detter J."/>
            <person name="Dirks B."/>
            <person name="Dubchak I."/>
            <person name="Duplessis S."/>
            <person name="Ehlting J."/>
            <person name="Ellis B."/>
            <person name="Gendler K."/>
            <person name="Goodstein D."/>
            <person name="Gribskov M."/>
            <person name="Grimwood J."/>
            <person name="Groover A."/>
            <person name="Gunter L."/>
            <person name="Hamberger B."/>
            <person name="Heinze B."/>
            <person name="Helariutta Y."/>
            <person name="Henrissat B."/>
            <person name="Holligan D."/>
            <person name="Holt R."/>
            <person name="Huang W."/>
            <person name="Islam-Faridi N."/>
            <person name="Jones S."/>
            <person name="Jones-Rhoades M."/>
            <person name="Jorgensen R."/>
            <person name="Joshi C."/>
            <person name="Kangasjarvi J."/>
            <person name="Karlsson J."/>
            <person name="Kelleher C."/>
            <person name="Kirkpatrick R."/>
            <person name="Kirst M."/>
            <person name="Kohler A."/>
            <person name="Kalluri U."/>
            <person name="Larimer F."/>
            <person name="Leebens-Mack J."/>
            <person name="Leple J.C."/>
            <person name="Locascio P."/>
            <person name="Lou Y."/>
            <person name="Lucas S."/>
            <person name="Martin F."/>
            <person name="Montanini B."/>
            <person name="Napoli C."/>
            <person name="Nelson D.R."/>
            <person name="Nelson C."/>
            <person name="Nieminen K."/>
            <person name="Nilsson O."/>
            <person name="Pereda V."/>
            <person name="Peter G."/>
            <person name="Philippe R."/>
            <person name="Pilate G."/>
            <person name="Poliakov A."/>
            <person name="Razumovskaya J."/>
            <person name="Richardson P."/>
            <person name="Rinaldi C."/>
            <person name="Ritland K."/>
            <person name="Rouze P."/>
            <person name="Ryaboy D."/>
            <person name="Schmutz J."/>
            <person name="Schrader J."/>
            <person name="Segerman B."/>
            <person name="Shin H."/>
            <person name="Siddiqui A."/>
            <person name="Sterky F."/>
            <person name="Terry A."/>
            <person name="Tsai C.J."/>
            <person name="Uberbacher E."/>
            <person name="Unneberg P."/>
            <person name="Vahala J."/>
            <person name="Wall K."/>
            <person name="Wessler S."/>
            <person name="Yang G."/>
            <person name="Yin T."/>
            <person name="Douglas C."/>
            <person name="Marra M."/>
            <person name="Sandberg G."/>
            <person name="Van de Peer Y."/>
            <person name="Rokhsar D."/>
        </authorList>
    </citation>
    <scope>NUCLEOTIDE SEQUENCE [LARGE SCALE GENOMIC DNA]</scope>
    <source>
        <strain evidence="2">cv. Nisqually</strain>
    </source>
</reference>
<sequence>MDSKRKYNQYLTIILFVTIIFVSCSNPIMAASPLGSDDHQLGDNPDQHMPRNPDKVEHYNPCRYVPGSLSRCRVGGPPV</sequence>
<evidence type="ECO:0000313" key="1">
    <source>
        <dbReference type="EMBL" id="KAI9396046.1"/>
    </source>
</evidence>
<gene>
    <name evidence="1" type="ORF">POPTR_004G069101v4</name>
</gene>
<name>A0ACC0T3D4_POPTR</name>